<dbReference type="InterPro" id="IPR006674">
    <property type="entry name" value="HD_domain"/>
</dbReference>
<feature type="domain" description="HD" evidence="2">
    <location>
        <begin position="60"/>
        <end position="139"/>
    </location>
</feature>
<evidence type="ECO:0000256" key="1">
    <source>
        <dbReference type="SAM" id="MobiDB-lite"/>
    </source>
</evidence>
<dbReference type="EMBL" id="DXHV01000082">
    <property type="protein sequence ID" value="HIW01477.1"/>
    <property type="molecule type" value="Genomic_DNA"/>
</dbReference>
<accession>A0A9D1TQT8</accession>
<dbReference type="SUPFAM" id="SSF109604">
    <property type="entry name" value="HD-domain/PDEase-like"/>
    <property type="match status" value="1"/>
</dbReference>
<sequence length="218" mass="24262">MSTFSSSLPSPGDPAQAEVPDYPLKGIPELRLPPRGGFVPDDEDCRRLWDKYDMLDNIRAHSRVVASVATALAQQAADRGLPVHVPSVRASALLHDLAKTYCLRHGGSHAELGAAWVVQETGNLVLAQGVFHHVYWPWPLPVNEAAVLCSLPFFIQYADKRARHDSFVSLESRFEDLLDRYGTTEDHRKGIRASYLQAKAIEEALSRHLGMDLRTLKV</sequence>
<gene>
    <name evidence="3" type="ORF">H9894_09890</name>
</gene>
<reference evidence="3" key="1">
    <citation type="journal article" date="2021" name="PeerJ">
        <title>Extensive microbial diversity within the chicken gut microbiome revealed by metagenomics and culture.</title>
        <authorList>
            <person name="Gilroy R."/>
            <person name="Ravi A."/>
            <person name="Getino M."/>
            <person name="Pursley I."/>
            <person name="Horton D.L."/>
            <person name="Alikhan N.F."/>
            <person name="Baker D."/>
            <person name="Gharbi K."/>
            <person name="Hall N."/>
            <person name="Watson M."/>
            <person name="Adriaenssens E.M."/>
            <person name="Foster-Nyarko E."/>
            <person name="Jarju S."/>
            <person name="Secka A."/>
            <person name="Antonio M."/>
            <person name="Oren A."/>
            <person name="Chaudhuri R.R."/>
            <person name="La Ragione R."/>
            <person name="Hildebrand F."/>
            <person name="Pallen M.J."/>
        </authorList>
    </citation>
    <scope>NUCLEOTIDE SEQUENCE</scope>
    <source>
        <strain evidence="3">ChiHecec2B26-446</strain>
    </source>
</reference>
<dbReference type="CDD" id="cd00077">
    <property type="entry name" value="HDc"/>
    <property type="match status" value="1"/>
</dbReference>
<feature type="region of interest" description="Disordered" evidence="1">
    <location>
        <begin position="1"/>
        <end position="24"/>
    </location>
</feature>
<dbReference type="Proteomes" id="UP000886752">
    <property type="component" value="Unassembled WGS sequence"/>
</dbReference>
<name>A0A9D1TQT8_9BACT</name>
<proteinExistence type="predicted"/>
<protein>
    <submittedName>
        <fullName evidence="3">Phosphohydrolase</fullName>
    </submittedName>
</protein>
<dbReference type="AlphaFoldDB" id="A0A9D1TQT8"/>
<evidence type="ECO:0000259" key="2">
    <source>
        <dbReference type="Pfam" id="PF01966"/>
    </source>
</evidence>
<dbReference type="InterPro" id="IPR003607">
    <property type="entry name" value="HD/PDEase_dom"/>
</dbReference>
<evidence type="ECO:0000313" key="3">
    <source>
        <dbReference type="EMBL" id="HIW01477.1"/>
    </source>
</evidence>
<dbReference type="Pfam" id="PF01966">
    <property type="entry name" value="HD"/>
    <property type="match status" value="1"/>
</dbReference>
<comment type="caution">
    <text evidence="3">The sequence shown here is derived from an EMBL/GenBank/DDBJ whole genome shotgun (WGS) entry which is preliminary data.</text>
</comment>
<evidence type="ECO:0000313" key="4">
    <source>
        <dbReference type="Proteomes" id="UP000886752"/>
    </source>
</evidence>
<organism evidence="3 4">
    <name type="scientific">Candidatus Desulfovibrio intestinipullorum</name>
    <dbReference type="NCBI Taxonomy" id="2838536"/>
    <lineage>
        <taxon>Bacteria</taxon>
        <taxon>Pseudomonadati</taxon>
        <taxon>Thermodesulfobacteriota</taxon>
        <taxon>Desulfovibrionia</taxon>
        <taxon>Desulfovibrionales</taxon>
        <taxon>Desulfovibrionaceae</taxon>
        <taxon>Desulfovibrio</taxon>
    </lineage>
</organism>
<reference evidence="3" key="2">
    <citation type="submission" date="2021-04" db="EMBL/GenBank/DDBJ databases">
        <authorList>
            <person name="Gilroy R."/>
        </authorList>
    </citation>
    <scope>NUCLEOTIDE SEQUENCE</scope>
    <source>
        <strain evidence="3">ChiHecec2B26-446</strain>
    </source>
</reference>